<reference evidence="2 3" key="1">
    <citation type="submission" date="2016-10" db="EMBL/GenBank/DDBJ databases">
        <authorList>
            <person name="de Groot N.N."/>
        </authorList>
    </citation>
    <scope>NUCLEOTIDE SEQUENCE [LARGE SCALE GENOMIC DNA]</scope>
    <source>
        <strain evidence="2 3">DSM 19938</strain>
    </source>
</reference>
<dbReference type="RefSeq" id="WP_090337743.1">
    <property type="nucleotide sequence ID" value="NZ_FNXY01000005.1"/>
</dbReference>
<dbReference type="InterPro" id="IPR011008">
    <property type="entry name" value="Dimeric_a/b-barrel"/>
</dbReference>
<evidence type="ECO:0000259" key="1">
    <source>
        <dbReference type="PROSITE" id="PS51725"/>
    </source>
</evidence>
<evidence type="ECO:0000313" key="3">
    <source>
        <dbReference type="Proteomes" id="UP000199532"/>
    </source>
</evidence>
<dbReference type="Pfam" id="PF03992">
    <property type="entry name" value="ABM"/>
    <property type="match status" value="1"/>
</dbReference>
<sequence length="97" mass="11313">MPINLTVVFKSKPEHIEDVRAMLLNLVEKSREEKACLQYDLHHGTKNPEIFIFHEIWESQEGLDLHDQQPYIKKLVAEIPALIQEPAAIYHTELLNL</sequence>
<keyword evidence="3" id="KW-1185">Reference proteome</keyword>
<name>A0A1H6X0X8_9BACT</name>
<feature type="domain" description="ABM" evidence="1">
    <location>
        <begin position="3"/>
        <end position="91"/>
    </location>
</feature>
<accession>A0A1H6X0X8</accession>
<dbReference type="EMBL" id="FNXY01000005">
    <property type="protein sequence ID" value="SEJ20277.1"/>
    <property type="molecule type" value="Genomic_DNA"/>
</dbReference>
<dbReference type="PANTHER" id="PTHR33336">
    <property type="entry name" value="QUINOL MONOOXYGENASE YGIN-RELATED"/>
    <property type="match status" value="1"/>
</dbReference>
<dbReference type="PANTHER" id="PTHR33336:SF3">
    <property type="entry name" value="ABM DOMAIN-CONTAINING PROTEIN"/>
    <property type="match status" value="1"/>
</dbReference>
<dbReference type="GO" id="GO:0004497">
    <property type="term" value="F:monooxygenase activity"/>
    <property type="evidence" value="ECO:0007669"/>
    <property type="project" value="UniProtKB-KW"/>
</dbReference>
<gene>
    <name evidence="2" type="ORF">SAMN04487995_3746</name>
</gene>
<keyword evidence="2" id="KW-0503">Monooxygenase</keyword>
<dbReference type="Proteomes" id="UP000199532">
    <property type="component" value="Unassembled WGS sequence"/>
</dbReference>
<dbReference type="AlphaFoldDB" id="A0A1H6X0X8"/>
<evidence type="ECO:0000313" key="2">
    <source>
        <dbReference type="EMBL" id="SEJ20277.1"/>
    </source>
</evidence>
<dbReference type="SUPFAM" id="SSF54909">
    <property type="entry name" value="Dimeric alpha+beta barrel"/>
    <property type="match status" value="1"/>
</dbReference>
<proteinExistence type="predicted"/>
<dbReference type="Gene3D" id="3.30.70.100">
    <property type="match status" value="1"/>
</dbReference>
<dbReference type="OrthoDB" id="9806189at2"/>
<dbReference type="STRING" id="408657.SAMN04487995_3746"/>
<dbReference type="InterPro" id="IPR050744">
    <property type="entry name" value="AI-2_Isomerase_LsrG"/>
</dbReference>
<dbReference type="InterPro" id="IPR007138">
    <property type="entry name" value="ABM_dom"/>
</dbReference>
<organism evidence="2 3">
    <name type="scientific">Dyadobacter koreensis</name>
    <dbReference type="NCBI Taxonomy" id="408657"/>
    <lineage>
        <taxon>Bacteria</taxon>
        <taxon>Pseudomonadati</taxon>
        <taxon>Bacteroidota</taxon>
        <taxon>Cytophagia</taxon>
        <taxon>Cytophagales</taxon>
        <taxon>Spirosomataceae</taxon>
        <taxon>Dyadobacter</taxon>
    </lineage>
</organism>
<dbReference type="PROSITE" id="PS51725">
    <property type="entry name" value="ABM"/>
    <property type="match status" value="1"/>
</dbReference>
<protein>
    <submittedName>
        <fullName evidence="2">Quinol monooxygenase YgiN</fullName>
    </submittedName>
</protein>
<keyword evidence="2" id="KW-0560">Oxidoreductase</keyword>